<keyword evidence="7" id="KW-0067">ATP-binding</keyword>
<dbReference type="GO" id="GO:0004340">
    <property type="term" value="F:glucokinase activity"/>
    <property type="evidence" value="ECO:0007669"/>
    <property type="project" value="UniProtKB-EC"/>
</dbReference>
<dbReference type="GO" id="GO:0005524">
    <property type="term" value="F:ATP binding"/>
    <property type="evidence" value="ECO:0007669"/>
    <property type="project" value="UniProtKB-KW"/>
</dbReference>
<evidence type="ECO:0000256" key="2">
    <source>
        <dbReference type="ARBA" id="ARBA00012323"/>
    </source>
</evidence>
<evidence type="ECO:0000256" key="8">
    <source>
        <dbReference type="ARBA" id="ARBA00032386"/>
    </source>
</evidence>
<accession>A0A662Z132</accession>
<reference evidence="9 10" key="1">
    <citation type="submission" date="2016-10" db="EMBL/GenBank/DDBJ databases">
        <authorList>
            <person name="Varghese N."/>
            <person name="Submissions S."/>
        </authorList>
    </citation>
    <scope>NUCLEOTIDE SEQUENCE [LARGE SCALE GENOMIC DNA]</scope>
    <source>
        <strain evidence="9 10">IBRC-M10081</strain>
    </source>
</reference>
<dbReference type="PROSITE" id="PS01125">
    <property type="entry name" value="ROK"/>
    <property type="match status" value="1"/>
</dbReference>
<keyword evidence="4" id="KW-0808">Transferase</keyword>
<keyword evidence="6 9" id="KW-0418">Kinase</keyword>
<dbReference type="GO" id="GO:0005737">
    <property type="term" value="C:cytoplasm"/>
    <property type="evidence" value="ECO:0007669"/>
    <property type="project" value="InterPro"/>
</dbReference>
<dbReference type="RefSeq" id="WP_091473468.1">
    <property type="nucleotide sequence ID" value="NZ_FOIT01000001.1"/>
</dbReference>
<evidence type="ECO:0000256" key="1">
    <source>
        <dbReference type="ARBA" id="ARBA00006479"/>
    </source>
</evidence>
<dbReference type="InterPro" id="IPR049874">
    <property type="entry name" value="ROK_cs"/>
</dbReference>
<dbReference type="InterPro" id="IPR043129">
    <property type="entry name" value="ATPase_NBD"/>
</dbReference>
<proteinExistence type="inferred from homology"/>
<dbReference type="Proteomes" id="UP000243605">
    <property type="component" value="Unassembled WGS sequence"/>
</dbReference>
<dbReference type="InterPro" id="IPR004654">
    <property type="entry name" value="ROK_glcA"/>
</dbReference>
<organism evidence="9 10">
    <name type="scientific">Aliicoccus persicus</name>
    <dbReference type="NCBI Taxonomy" id="930138"/>
    <lineage>
        <taxon>Bacteria</taxon>
        <taxon>Bacillati</taxon>
        <taxon>Bacillota</taxon>
        <taxon>Bacilli</taxon>
        <taxon>Bacillales</taxon>
        <taxon>Staphylococcaceae</taxon>
        <taxon>Aliicoccus</taxon>
    </lineage>
</organism>
<evidence type="ECO:0000256" key="6">
    <source>
        <dbReference type="ARBA" id="ARBA00022777"/>
    </source>
</evidence>
<dbReference type="Gene3D" id="3.30.420.40">
    <property type="match status" value="2"/>
</dbReference>
<dbReference type="PANTHER" id="PTHR18964">
    <property type="entry name" value="ROK (REPRESSOR, ORF, KINASE) FAMILY"/>
    <property type="match status" value="1"/>
</dbReference>
<evidence type="ECO:0000256" key="7">
    <source>
        <dbReference type="ARBA" id="ARBA00022840"/>
    </source>
</evidence>
<dbReference type="OrthoDB" id="9810372at2"/>
<dbReference type="GO" id="GO:0006096">
    <property type="term" value="P:glycolytic process"/>
    <property type="evidence" value="ECO:0007669"/>
    <property type="project" value="InterPro"/>
</dbReference>
<protein>
    <recommendedName>
        <fullName evidence="3">Glucokinase</fullName>
        <ecNumber evidence="2">2.7.1.2</ecNumber>
    </recommendedName>
    <alternativeName>
        <fullName evidence="8">Glucose kinase</fullName>
    </alternativeName>
</protein>
<dbReference type="SUPFAM" id="SSF53067">
    <property type="entry name" value="Actin-like ATPase domain"/>
    <property type="match status" value="1"/>
</dbReference>
<gene>
    <name evidence="9" type="ORF">SAMN05192557_0442</name>
</gene>
<dbReference type="AlphaFoldDB" id="A0A662Z132"/>
<comment type="similarity">
    <text evidence="1">Belongs to the ROK (NagC/XylR) family.</text>
</comment>
<dbReference type="EMBL" id="FOIT01000001">
    <property type="protein sequence ID" value="SEV84683.1"/>
    <property type="molecule type" value="Genomic_DNA"/>
</dbReference>
<dbReference type="InterPro" id="IPR000600">
    <property type="entry name" value="ROK"/>
</dbReference>
<evidence type="ECO:0000256" key="5">
    <source>
        <dbReference type="ARBA" id="ARBA00022741"/>
    </source>
</evidence>
<dbReference type="Pfam" id="PF00480">
    <property type="entry name" value="ROK"/>
    <property type="match status" value="1"/>
</dbReference>
<keyword evidence="5" id="KW-0547">Nucleotide-binding</keyword>
<dbReference type="EC" id="2.7.1.2" evidence="2"/>
<evidence type="ECO:0000313" key="9">
    <source>
        <dbReference type="EMBL" id="SEV84683.1"/>
    </source>
</evidence>
<evidence type="ECO:0000256" key="4">
    <source>
        <dbReference type="ARBA" id="ARBA00022679"/>
    </source>
</evidence>
<evidence type="ECO:0000313" key="10">
    <source>
        <dbReference type="Proteomes" id="UP000243605"/>
    </source>
</evidence>
<name>A0A662Z132_9STAP</name>
<evidence type="ECO:0000256" key="3">
    <source>
        <dbReference type="ARBA" id="ARBA00014701"/>
    </source>
</evidence>
<keyword evidence="10" id="KW-1185">Reference proteome</keyword>
<dbReference type="PANTHER" id="PTHR18964:SF149">
    <property type="entry name" value="BIFUNCTIONAL UDP-N-ACETYLGLUCOSAMINE 2-EPIMERASE_N-ACETYLMANNOSAMINE KINASE"/>
    <property type="match status" value="1"/>
</dbReference>
<sequence length="318" mass="33626">MKYVLTADLGGTSCKLGIFDQELELIEKWRIPTGINSETELLKEIATSFQKQLEKMESNVDECIGIGIGVPGPVNFKDGVVNGAVNLGWKGKVDVKGILSNLMNLEVIVDNDANLAALGEQYKGAGKNYSNVAVLTIGTGVGGGIISNRELMHGFKGASGEVGHLKVDHTEQFQCNCGHRGCLETVASATGIVNLCYDFQKDFPESILSELIDAGTLSSRDVITAAGQKDPLALKVLNKVGYFIALGLSYIASVVNPSHFVIGGGVSDAGHILLDSVISQFPTVTFPPAAEGINIVLAELGNDAGIYGAARLVEQYIK</sequence>
<dbReference type="NCBIfam" id="TIGR00744">
    <property type="entry name" value="ROK_glcA_fam"/>
    <property type="match status" value="1"/>
</dbReference>